<dbReference type="Proteomes" id="UP001163387">
    <property type="component" value="Chromosome"/>
</dbReference>
<gene>
    <name evidence="1" type="ORF">SHM_26540</name>
</gene>
<evidence type="ECO:0000313" key="2">
    <source>
        <dbReference type="Proteomes" id="UP001163387"/>
    </source>
</evidence>
<sequence length="583" mass="68932">MAFITSYAQLNKKYNLNFSDNNYGFNWDIFKQFVGDEWAEFFTTNCFYRFVPTARLTRKTWNCLAFDLFICCNFSDSSVQEVRRYENTHNETTIGSLMDVCQYLEDNYDIHLGVNNPHGIKWKITKDGGCIIFPNNQQIDFIGYANGNKIFGKAVGGSSYLCSRTDEIIMAEEKETLSEKQLTQRYERLKLSMFRSNRIKVSNQPIKDWSWTFTDRNIFSSTYGQKITRYFYKNHFIAFTCNPYDKYHPFYLLYCTPYLPLSDKVTNTLKKIGKIYYEDTEAFSGLGLFILRFTLLPFWNKLEPVTKKLILELKKKNPDEFNTVYYGFEFLDSDATIFPFQKTLKYWQKYDLKQFYNQEKDMYKFDFYSVGIDWATGPKDHTVFMVVGFKEYNNTGYYDAYIICELVVTPNDFINEHEKISAYINVILGLMDNFENFAQTVYFYDDKARTAIDWLNQKLIDEHNTILITQTAIKHASNLNQEAGLTNRVVWMRNIMSYGNFYANKNDLPKTTQCLEELRYDETKTNIPDKNMYQHPYDALFYALYPYKNVIRGKNNATVKKKYLHICHIINNFNIINSIGLIK</sequence>
<protein>
    <submittedName>
        <fullName evidence="1">Uncharacterized protein</fullName>
    </submittedName>
</protein>
<proteinExistence type="predicted"/>
<keyword evidence="2" id="KW-1185">Reference proteome</keyword>
<dbReference type="RefSeq" id="WP_281748599.1">
    <property type="nucleotide sequence ID" value="NZ_AP026933.1"/>
</dbReference>
<accession>A0ABM8BYP2</accession>
<evidence type="ECO:0000313" key="1">
    <source>
        <dbReference type="EMBL" id="BDT05008.1"/>
    </source>
</evidence>
<name>A0ABM8BYP2_9MOLU</name>
<dbReference type="EMBL" id="AP026933">
    <property type="protein sequence ID" value="BDT05008.1"/>
    <property type="molecule type" value="Genomic_DNA"/>
</dbReference>
<organism evidence="1 2">
    <name type="scientific">Spiroplasma ixodetis</name>
    <dbReference type="NCBI Taxonomy" id="2141"/>
    <lineage>
        <taxon>Bacteria</taxon>
        <taxon>Bacillati</taxon>
        <taxon>Mycoplasmatota</taxon>
        <taxon>Mollicutes</taxon>
        <taxon>Entomoplasmatales</taxon>
        <taxon>Spiroplasmataceae</taxon>
        <taxon>Spiroplasma</taxon>
    </lineage>
</organism>
<reference evidence="1 2" key="1">
    <citation type="journal article" date="2022" name="Front. Microbiol.">
        <title>Male-killing mechanisms vary between Spiroplasma species.</title>
        <authorList>
            <person name="Arai H."/>
            <person name="Inoue M."/>
            <person name="Kageyama D."/>
        </authorList>
    </citation>
    <scope>NUCLEOTIDE SEQUENCE [LARGE SCALE GENOMIC DNA]</scope>
    <source>
        <strain evidence="2">sHm</strain>
    </source>
</reference>